<feature type="binding site" evidence="15">
    <location>
        <position position="88"/>
    </location>
    <ligand>
        <name>thiamine diphosphate</name>
        <dbReference type="ChEBI" id="CHEBI:58937"/>
    </ligand>
</feature>
<dbReference type="RefSeq" id="WP_070403590.1">
    <property type="nucleotide sequence ID" value="NZ_BJVW01000002.1"/>
</dbReference>
<evidence type="ECO:0000256" key="15">
    <source>
        <dbReference type="PIRSR" id="PIRSR605478-3"/>
    </source>
</evidence>
<feature type="binding site" evidence="15">
    <location>
        <position position="295"/>
    </location>
    <ligand>
        <name>thiamine diphosphate</name>
        <dbReference type="ChEBI" id="CHEBI:58937"/>
    </ligand>
</feature>
<dbReference type="STRING" id="153496.A0U89_03130"/>
<sequence length="706" mass="76202">MRSLSNQAAFGADAGGAVGAGVSDISQLSINTIRTLSMDGVQKANSGHPGTAMALAPAMYTLWQHDLKYDPADPLWPGRDRFVLSVGHASMLLYSTLFLTGVKDIKHGKVVDRPSLTIDDLKQFRQLNSKTPGHPEYRFTAGVETTTGPLGQGCGNSVGIAIAEKWLAARYNKPGYDLFDYHTYVFCGDGDMMEGVSSEAASTAGHLGLGNLIWLYDSNQISIEGSTDLAFTEDVGKRFEGYHWHVQTIKDVNDLDAVRKALDAARAVKDKPSLIVLHTVIGYGAPHKAGTASAHGEPLGDEEIAGAKKAYHWPSSEPFYVPDGVKEHFQEGLGKRGAAAHAEWKKKFEAYSKEYPEEAKQLTAIFENRLPEGWDKDIPTWDADPKGVASRASSGKVINAVAKNLPWLIGGSADLSPSTKTNLTFEGAGSFQPPKWNGSYAGRNLHFGVREHAMGSICNGIALSGVRPYGSGFLIFSDYMKAPIRLSAIMELPVIYIFTHDSIGVGEDGPTHQPIEQLAQLRATPGILTIRPGDANEVSEAWRTIIPLTEKPAVLVLSRQNLPTLDRKKYAAASGLSKGAYVLASCEGKPDVILMASGSEVALVVDAYEKLTAEGVKARVVSFPSFDLFEEQDDAYKDSVLPSDVKGRVAVEQAAAFGWDRYVGFGGEIIAMNSFGASAPLKDLLTKFGFTPEKVYEAARKQAARK</sequence>
<evidence type="ECO:0000256" key="11">
    <source>
        <dbReference type="ARBA" id="ARBA00049473"/>
    </source>
</evidence>
<feature type="binding site" evidence="14">
    <location>
        <position position="512"/>
    </location>
    <ligand>
        <name>substrate</name>
    </ligand>
</feature>
<dbReference type="PANTHER" id="PTHR43522">
    <property type="entry name" value="TRANSKETOLASE"/>
    <property type="match status" value="1"/>
</dbReference>
<dbReference type="InterPro" id="IPR005478">
    <property type="entry name" value="Transketolase_bac-like"/>
</dbReference>
<evidence type="ECO:0000313" key="20">
    <source>
        <dbReference type="Proteomes" id="UP000179145"/>
    </source>
</evidence>
<comment type="cofactor">
    <cofactor evidence="15">
        <name>thiamine diphosphate</name>
        <dbReference type="ChEBI" id="CHEBI:58937"/>
    </cofactor>
    <text evidence="15">Binds 1 thiamine pyrophosphate per subunit. During the reaction, the substrate forms a covalent intermediate with the cofactor.</text>
</comment>
<comment type="subunit">
    <text evidence="4">Homodimer.</text>
</comment>
<dbReference type="SUPFAM" id="SSF52922">
    <property type="entry name" value="TK C-terminal domain-like"/>
    <property type="match status" value="1"/>
</dbReference>
<evidence type="ECO:0000256" key="17">
    <source>
        <dbReference type="PIRSR" id="PIRSR605478-5"/>
    </source>
</evidence>
<feature type="binding site" evidence="15">
    <location>
        <position position="219"/>
    </location>
    <ligand>
        <name>thiamine diphosphate</name>
        <dbReference type="ChEBI" id="CHEBI:58937"/>
    </ligand>
</feature>
<comment type="cofactor">
    <cofactor evidence="1">
        <name>Ca(2+)</name>
        <dbReference type="ChEBI" id="CHEBI:29108"/>
    </cofactor>
</comment>
<evidence type="ECO:0000256" key="8">
    <source>
        <dbReference type="ARBA" id="ARBA00022837"/>
    </source>
</evidence>
<dbReference type="CDD" id="cd07033">
    <property type="entry name" value="TPP_PYR_DXS_TK_like"/>
    <property type="match status" value="1"/>
</dbReference>
<dbReference type="EC" id="2.2.1.1" evidence="5 12"/>
<evidence type="ECO:0000256" key="9">
    <source>
        <dbReference type="ARBA" id="ARBA00022842"/>
    </source>
</evidence>
<dbReference type="FunFam" id="3.40.50.920:FF:000003">
    <property type="entry name" value="Transketolase"/>
    <property type="match status" value="1"/>
</dbReference>
<dbReference type="PROSITE" id="PS00802">
    <property type="entry name" value="TRANSKETOLASE_2"/>
    <property type="match status" value="1"/>
</dbReference>
<feature type="binding site" evidence="14">
    <location>
        <position position="48"/>
    </location>
    <ligand>
        <name>substrate</name>
    </ligand>
</feature>
<evidence type="ECO:0000256" key="6">
    <source>
        <dbReference type="ARBA" id="ARBA00022679"/>
    </source>
</evidence>
<dbReference type="InterPro" id="IPR055152">
    <property type="entry name" value="Transketolase-like_C_2"/>
</dbReference>
<feature type="binding site" evidence="15">
    <location>
        <begin position="148"/>
        <end position="150"/>
    </location>
    <ligand>
        <name>thiamine diphosphate</name>
        <dbReference type="ChEBI" id="CHEBI:58937"/>
    </ligand>
</feature>
<feature type="binding site" evidence="14">
    <location>
        <position position="295"/>
    </location>
    <ligand>
        <name>substrate</name>
    </ligand>
</feature>
<keyword evidence="7 16" id="KW-0479">Metal-binding</keyword>
<dbReference type="InterPro" id="IPR029061">
    <property type="entry name" value="THDP-binding"/>
</dbReference>
<dbReference type="Gene3D" id="3.40.50.920">
    <property type="match status" value="1"/>
</dbReference>
<gene>
    <name evidence="19" type="ORF">A0U89_03130</name>
</gene>
<evidence type="ECO:0000256" key="16">
    <source>
        <dbReference type="PIRSR" id="PIRSR605478-4"/>
    </source>
</evidence>
<keyword evidence="20" id="KW-1185">Reference proteome</keyword>
<evidence type="ECO:0000256" key="1">
    <source>
        <dbReference type="ARBA" id="ARBA00001913"/>
    </source>
</evidence>
<feature type="binding site" evidence="16">
    <location>
        <position position="219"/>
    </location>
    <ligand>
        <name>Mg(2+)</name>
        <dbReference type="ChEBI" id="CHEBI:18420"/>
    </ligand>
</feature>
<comment type="similarity">
    <text evidence="3">Belongs to the transketolase family.</text>
</comment>
<evidence type="ECO:0000256" key="7">
    <source>
        <dbReference type="ARBA" id="ARBA00022723"/>
    </source>
</evidence>
<evidence type="ECO:0000256" key="10">
    <source>
        <dbReference type="ARBA" id="ARBA00023052"/>
    </source>
</evidence>
<evidence type="ECO:0000256" key="2">
    <source>
        <dbReference type="ARBA" id="ARBA00001941"/>
    </source>
</evidence>
<dbReference type="eggNOG" id="COG0021">
    <property type="taxonomic scope" value="Bacteria"/>
</dbReference>
<dbReference type="AlphaFoldDB" id="A0A1D8UWQ2"/>
<dbReference type="SUPFAM" id="SSF52518">
    <property type="entry name" value="Thiamin diphosphate-binding fold (THDP-binding)"/>
    <property type="match status" value="2"/>
</dbReference>
<dbReference type="CDD" id="cd02012">
    <property type="entry name" value="TPP_TK"/>
    <property type="match status" value="1"/>
</dbReference>
<dbReference type="SMART" id="SM00861">
    <property type="entry name" value="Transket_pyr"/>
    <property type="match status" value="1"/>
</dbReference>
<feature type="binding site" evidence="16">
    <location>
        <position position="189"/>
    </location>
    <ligand>
        <name>Mg(2+)</name>
        <dbReference type="ChEBI" id="CHEBI:18420"/>
    </ligand>
</feature>
<dbReference type="Gene3D" id="3.40.50.970">
    <property type="match status" value="2"/>
</dbReference>
<dbReference type="InterPro" id="IPR020826">
    <property type="entry name" value="Transketolase_BS"/>
</dbReference>
<dbReference type="GO" id="GO:0005829">
    <property type="term" value="C:cytosol"/>
    <property type="evidence" value="ECO:0007669"/>
    <property type="project" value="TreeGrafter"/>
</dbReference>
<reference evidence="19 20" key="1">
    <citation type="journal article" date="2016" name="Microb. Cell Fact.">
        <title>Dissection of exopolysaccharide biosynthesis in Kozakia baliensis.</title>
        <authorList>
            <person name="Brandt J.U."/>
            <person name="Jakob F."/>
            <person name="Behr J."/>
            <person name="Geissler A.J."/>
            <person name="Vogel R.F."/>
        </authorList>
    </citation>
    <scope>NUCLEOTIDE SEQUENCE [LARGE SCALE GENOMIC DNA]</scope>
    <source>
        <strain evidence="19 20">DSM 14400</strain>
    </source>
</reference>
<dbReference type="PANTHER" id="PTHR43522:SF2">
    <property type="entry name" value="TRANSKETOLASE 1-RELATED"/>
    <property type="match status" value="1"/>
</dbReference>
<dbReference type="InterPro" id="IPR005475">
    <property type="entry name" value="Transketolase-like_Pyr-bd"/>
</dbReference>
<comment type="catalytic activity">
    <reaction evidence="11">
        <text>D-sedoheptulose 7-phosphate + D-glyceraldehyde 3-phosphate = aldehydo-D-ribose 5-phosphate + D-xylulose 5-phosphate</text>
        <dbReference type="Rhea" id="RHEA:10508"/>
        <dbReference type="ChEBI" id="CHEBI:57483"/>
        <dbReference type="ChEBI" id="CHEBI:57737"/>
        <dbReference type="ChEBI" id="CHEBI:58273"/>
        <dbReference type="ChEBI" id="CHEBI:59776"/>
        <dbReference type="EC" id="2.2.1.1"/>
    </reaction>
</comment>
<dbReference type="GO" id="GO:0004802">
    <property type="term" value="F:transketolase activity"/>
    <property type="evidence" value="ECO:0007669"/>
    <property type="project" value="UniProtKB-UniRule"/>
</dbReference>
<evidence type="ECO:0000256" key="3">
    <source>
        <dbReference type="ARBA" id="ARBA00007131"/>
    </source>
</evidence>
<dbReference type="EMBL" id="CP014674">
    <property type="protein sequence ID" value="AOX18083.1"/>
    <property type="molecule type" value="Genomic_DNA"/>
</dbReference>
<dbReference type="FunFam" id="3.40.50.970:FF:000004">
    <property type="entry name" value="Transketolase"/>
    <property type="match status" value="1"/>
</dbReference>
<dbReference type="Proteomes" id="UP000179145">
    <property type="component" value="Chromosome"/>
</dbReference>
<evidence type="ECO:0000256" key="14">
    <source>
        <dbReference type="PIRSR" id="PIRSR605478-2"/>
    </source>
</evidence>
<keyword evidence="9 16" id="KW-0460">Magnesium</keyword>
<dbReference type="OrthoDB" id="8732661at2"/>
<feature type="binding site" evidence="14">
    <location>
        <position position="418"/>
    </location>
    <ligand>
        <name>substrate</name>
    </ligand>
</feature>
<evidence type="ECO:0000259" key="18">
    <source>
        <dbReference type="SMART" id="SM00861"/>
    </source>
</evidence>
<accession>A0A1D8UWQ2</accession>
<feature type="binding site" evidence="14">
    <location>
        <position position="559"/>
    </location>
    <ligand>
        <name>substrate</name>
    </ligand>
</feature>
<evidence type="ECO:0000256" key="4">
    <source>
        <dbReference type="ARBA" id="ARBA00011738"/>
    </source>
</evidence>
<comment type="cofactor">
    <cofactor evidence="2">
        <name>Co(2+)</name>
        <dbReference type="ChEBI" id="CHEBI:48828"/>
    </cofactor>
</comment>
<dbReference type="Pfam" id="PF02779">
    <property type="entry name" value="Transket_pyr"/>
    <property type="match status" value="1"/>
</dbReference>
<feature type="site" description="Important for catalytic activity" evidence="17">
    <location>
        <position position="48"/>
    </location>
</feature>
<feature type="domain" description="Transketolase-like pyrimidine-binding" evidence="18">
    <location>
        <begin position="388"/>
        <end position="564"/>
    </location>
</feature>
<proteinExistence type="inferred from homology"/>
<dbReference type="GO" id="GO:0046872">
    <property type="term" value="F:metal ion binding"/>
    <property type="evidence" value="ECO:0007669"/>
    <property type="project" value="UniProtKB-KW"/>
</dbReference>
<keyword evidence="10 15" id="KW-0786">Thiamine pyrophosphate</keyword>
<evidence type="ECO:0000256" key="12">
    <source>
        <dbReference type="NCBIfam" id="TIGR00232"/>
    </source>
</evidence>
<feature type="active site" description="Proton donor" evidence="13">
    <location>
        <position position="451"/>
    </location>
</feature>
<feature type="binding site" evidence="14">
    <location>
        <position position="391"/>
    </location>
    <ligand>
        <name>substrate</name>
    </ligand>
</feature>
<dbReference type="KEGG" id="kba:A0U89_03130"/>
<evidence type="ECO:0000313" key="19">
    <source>
        <dbReference type="EMBL" id="AOX18083.1"/>
    </source>
</evidence>
<protein>
    <recommendedName>
        <fullName evidence="5 12">Transketolase</fullName>
        <ecNumber evidence="5 12">2.2.1.1</ecNumber>
    </recommendedName>
</protein>
<feature type="binding site" evidence="15">
    <location>
        <position position="476"/>
    </location>
    <ligand>
        <name>thiamine diphosphate</name>
        <dbReference type="ChEBI" id="CHEBI:58937"/>
    </ligand>
</feature>
<dbReference type="InterPro" id="IPR005474">
    <property type="entry name" value="Transketolase_N"/>
</dbReference>
<dbReference type="Pfam" id="PF00456">
    <property type="entry name" value="Transketolase_N"/>
    <property type="match status" value="1"/>
</dbReference>
<dbReference type="GO" id="GO:0009052">
    <property type="term" value="P:pentose-phosphate shunt, non-oxidative branch"/>
    <property type="evidence" value="ECO:0007669"/>
    <property type="project" value="UniProtKB-ARBA"/>
</dbReference>
<keyword evidence="6" id="KW-0808">Transferase</keyword>
<evidence type="ECO:0000256" key="13">
    <source>
        <dbReference type="PIRSR" id="PIRSR605478-1"/>
    </source>
</evidence>
<evidence type="ECO:0000256" key="5">
    <source>
        <dbReference type="ARBA" id="ARBA00013152"/>
    </source>
</evidence>
<name>A0A1D8UWQ2_9PROT</name>
<organism evidence="19 20">
    <name type="scientific">Kozakia baliensis</name>
    <dbReference type="NCBI Taxonomy" id="153496"/>
    <lineage>
        <taxon>Bacteria</taxon>
        <taxon>Pseudomonadati</taxon>
        <taxon>Pseudomonadota</taxon>
        <taxon>Alphaproteobacteria</taxon>
        <taxon>Acetobacterales</taxon>
        <taxon>Acetobacteraceae</taxon>
        <taxon>Kozakia</taxon>
    </lineage>
</organism>
<dbReference type="NCBIfam" id="TIGR00232">
    <property type="entry name" value="tktlase_bact"/>
    <property type="match status" value="1"/>
</dbReference>
<comment type="cofactor">
    <cofactor evidence="16">
        <name>Mg(2+)</name>
        <dbReference type="ChEBI" id="CHEBI:18420"/>
    </cofactor>
    <text evidence="16">Binds 1 Mg(2+) ion per subunit. Can also utilize other divalent metal cations, such as Ca(2+), Mn(2+) and Co(2+).</text>
</comment>
<dbReference type="Pfam" id="PF22613">
    <property type="entry name" value="Transketolase_C_1"/>
    <property type="match status" value="1"/>
</dbReference>
<feature type="binding site" evidence="14">
    <location>
        <position position="508"/>
    </location>
    <ligand>
        <name>substrate</name>
    </ligand>
</feature>
<dbReference type="FunFam" id="3.40.50.970:FF:000003">
    <property type="entry name" value="Transketolase"/>
    <property type="match status" value="1"/>
</dbReference>
<feature type="binding site" evidence="15">
    <location>
        <position position="190"/>
    </location>
    <ligand>
        <name>thiamine diphosphate</name>
        <dbReference type="ChEBI" id="CHEBI:58937"/>
    </ligand>
</feature>
<feature type="binding site" evidence="14">
    <location>
        <position position="500"/>
    </location>
    <ligand>
        <name>substrate</name>
    </ligand>
</feature>
<feature type="binding site" evidence="16">
    <location>
        <position position="221"/>
    </location>
    <ligand>
        <name>Mg(2+)</name>
        <dbReference type="ChEBI" id="CHEBI:18420"/>
    </ligand>
</feature>
<keyword evidence="8" id="KW-0106">Calcium</keyword>
<dbReference type="InterPro" id="IPR033247">
    <property type="entry name" value="Transketolase_fam"/>
</dbReference>
<dbReference type="InterPro" id="IPR009014">
    <property type="entry name" value="Transketo_C/PFOR_II"/>
</dbReference>
<feature type="site" description="Important for catalytic activity" evidence="17">
    <location>
        <position position="295"/>
    </location>
</feature>